<dbReference type="GO" id="GO:0016491">
    <property type="term" value="F:oxidoreductase activity"/>
    <property type="evidence" value="ECO:0007669"/>
    <property type="project" value="UniProtKB-KW"/>
</dbReference>
<comment type="caution">
    <text evidence="5">The sequence shown here is derived from an EMBL/GenBank/DDBJ whole genome shotgun (WGS) entry which is preliminary data.</text>
</comment>
<evidence type="ECO:0000256" key="1">
    <source>
        <dbReference type="ARBA" id="ARBA00023002"/>
    </source>
</evidence>
<name>A0A2W2B4R6_9ACTN</name>
<dbReference type="Proteomes" id="UP000248764">
    <property type="component" value="Unassembled WGS sequence"/>
</dbReference>
<evidence type="ECO:0000313" key="6">
    <source>
        <dbReference type="Proteomes" id="UP000248764"/>
    </source>
</evidence>
<evidence type="ECO:0000259" key="3">
    <source>
        <dbReference type="Pfam" id="PF01408"/>
    </source>
</evidence>
<dbReference type="Pfam" id="PF22725">
    <property type="entry name" value="GFO_IDH_MocA_C3"/>
    <property type="match status" value="1"/>
</dbReference>
<dbReference type="InterPro" id="IPR036291">
    <property type="entry name" value="NAD(P)-bd_dom_sf"/>
</dbReference>
<dbReference type="SUPFAM" id="SSF51735">
    <property type="entry name" value="NAD(P)-binding Rossmann-fold domains"/>
    <property type="match status" value="1"/>
</dbReference>
<evidence type="ECO:0000256" key="2">
    <source>
        <dbReference type="SAM" id="MobiDB-lite"/>
    </source>
</evidence>
<feature type="region of interest" description="Disordered" evidence="2">
    <location>
        <begin position="1"/>
        <end position="34"/>
    </location>
</feature>
<gene>
    <name evidence="5" type="ORF">C1I92_16895</name>
</gene>
<reference evidence="5 6" key="1">
    <citation type="submission" date="2018-01" db="EMBL/GenBank/DDBJ databases">
        <title>Draft genome sequence of Jiangella sp. GTF31.</title>
        <authorList>
            <person name="Sahin N."/>
            <person name="Ay H."/>
            <person name="Saygin H."/>
        </authorList>
    </citation>
    <scope>NUCLEOTIDE SEQUENCE [LARGE SCALE GENOMIC DNA]</scope>
    <source>
        <strain evidence="5 6">GTF31</strain>
    </source>
</reference>
<dbReference type="GO" id="GO:0000166">
    <property type="term" value="F:nucleotide binding"/>
    <property type="evidence" value="ECO:0007669"/>
    <property type="project" value="InterPro"/>
</dbReference>
<evidence type="ECO:0000259" key="4">
    <source>
        <dbReference type="Pfam" id="PF22725"/>
    </source>
</evidence>
<dbReference type="InterPro" id="IPR000683">
    <property type="entry name" value="Gfo/Idh/MocA-like_OxRdtase_N"/>
</dbReference>
<dbReference type="Pfam" id="PF01408">
    <property type="entry name" value="GFO_IDH_MocA"/>
    <property type="match status" value="1"/>
</dbReference>
<accession>A0A2W2B4R6</accession>
<feature type="domain" description="GFO/IDH/MocA-like oxidoreductase" evidence="4">
    <location>
        <begin position="169"/>
        <end position="274"/>
    </location>
</feature>
<dbReference type="EMBL" id="POTW01000039">
    <property type="protein sequence ID" value="PZF82411.1"/>
    <property type="molecule type" value="Genomic_DNA"/>
</dbReference>
<feature type="compositionally biased region" description="Basic and acidic residues" evidence="2">
    <location>
        <begin position="20"/>
        <end position="34"/>
    </location>
</feature>
<dbReference type="InterPro" id="IPR055170">
    <property type="entry name" value="GFO_IDH_MocA-like_dom"/>
</dbReference>
<dbReference type="Gene3D" id="3.40.50.720">
    <property type="entry name" value="NAD(P)-binding Rossmann-like Domain"/>
    <property type="match status" value="1"/>
</dbReference>
<keyword evidence="6" id="KW-1185">Reference proteome</keyword>
<dbReference type="PANTHER" id="PTHR43818:SF11">
    <property type="entry name" value="BCDNA.GH03377"/>
    <property type="match status" value="1"/>
</dbReference>
<feature type="domain" description="Gfo/Idh/MocA-like oxidoreductase N-terminal" evidence="3">
    <location>
        <begin position="42"/>
        <end position="161"/>
    </location>
</feature>
<organism evidence="5 6">
    <name type="scientific">Jiangella anatolica</name>
    <dbReference type="NCBI Taxonomy" id="2670374"/>
    <lineage>
        <taxon>Bacteria</taxon>
        <taxon>Bacillati</taxon>
        <taxon>Actinomycetota</taxon>
        <taxon>Actinomycetes</taxon>
        <taxon>Jiangellales</taxon>
        <taxon>Jiangellaceae</taxon>
        <taxon>Jiangella</taxon>
    </lineage>
</organism>
<sequence>MRHTPRMRSPTFSANRRARCSSDGRDDHRARERHDAGRTVTMRIGVIGVGGHSTTNLLPHARAAGLDLVATCARHIERARAVADRWGAAHAYDDAEQMLAEADVDGVVVCVQPWDYAPLIRLCLTAGKPVFCDKPGAGSSAEARELAGLSSTTGVPVVVGYMKRFAPAYQRAREIVQSPEFGVPSLASFTFAVGRGFGDDLRTYLIDNPVHPLDLARYIVGELDELEARVVDTAGGGFAVAAVARASSGAVCTFNLCTTASWSQQNERVEVYGAGHAVVVENIDTCIHRPPERPEHRWRPNYTVGMPMNSSPTISGFLPELEHFRQVAVEGASNRSDMQSAAATLALAERLCRFAGV</sequence>
<dbReference type="PANTHER" id="PTHR43818">
    <property type="entry name" value="BCDNA.GH03377"/>
    <property type="match status" value="1"/>
</dbReference>
<dbReference type="SUPFAM" id="SSF55347">
    <property type="entry name" value="Glyceraldehyde-3-phosphate dehydrogenase-like, C-terminal domain"/>
    <property type="match status" value="1"/>
</dbReference>
<dbReference type="InterPro" id="IPR050463">
    <property type="entry name" value="Gfo/Idh/MocA_oxidrdct_glycsds"/>
</dbReference>
<dbReference type="AlphaFoldDB" id="A0A2W2B4R6"/>
<proteinExistence type="predicted"/>
<dbReference type="Gene3D" id="3.30.360.10">
    <property type="entry name" value="Dihydrodipicolinate Reductase, domain 2"/>
    <property type="match status" value="1"/>
</dbReference>
<keyword evidence="1" id="KW-0560">Oxidoreductase</keyword>
<protein>
    <submittedName>
        <fullName evidence="5">Uncharacterized protein</fullName>
    </submittedName>
</protein>
<evidence type="ECO:0000313" key="5">
    <source>
        <dbReference type="EMBL" id="PZF82411.1"/>
    </source>
</evidence>